<feature type="non-terminal residue" evidence="1">
    <location>
        <position position="44"/>
    </location>
</feature>
<evidence type="ECO:0000313" key="1">
    <source>
        <dbReference type="EMBL" id="CAI9609631.1"/>
    </source>
</evidence>
<comment type="caution">
    <text evidence="1">The sequence shown here is derived from an EMBL/GenBank/DDBJ whole genome shotgun (WGS) entry which is preliminary data.</text>
</comment>
<evidence type="ECO:0000313" key="2">
    <source>
        <dbReference type="Proteomes" id="UP001162483"/>
    </source>
</evidence>
<protein>
    <submittedName>
        <fullName evidence="1">Uncharacterized protein</fullName>
    </submittedName>
</protein>
<gene>
    <name evidence="1" type="ORF">SPARVUS_LOCUS14271850</name>
</gene>
<reference evidence="1" key="1">
    <citation type="submission" date="2023-05" db="EMBL/GenBank/DDBJ databases">
        <authorList>
            <person name="Stuckert A."/>
        </authorList>
    </citation>
    <scope>NUCLEOTIDE SEQUENCE</scope>
</reference>
<sequence>MGPHDPLLPGGPHELSVRPWFLTPAFLSIHLPPKSAHHSPSSVI</sequence>
<keyword evidence="2" id="KW-1185">Reference proteome</keyword>
<dbReference type="Proteomes" id="UP001162483">
    <property type="component" value="Unassembled WGS sequence"/>
</dbReference>
<organism evidence="1 2">
    <name type="scientific">Staurois parvus</name>
    <dbReference type="NCBI Taxonomy" id="386267"/>
    <lineage>
        <taxon>Eukaryota</taxon>
        <taxon>Metazoa</taxon>
        <taxon>Chordata</taxon>
        <taxon>Craniata</taxon>
        <taxon>Vertebrata</taxon>
        <taxon>Euteleostomi</taxon>
        <taxon>Amphibia</taxon>
        <taxon>Batrachia</taxon>
        <taxon>Anura</taxon>
        <taxon>Neobatrachia</taxon>
        <taxon>Ranoidea</taxon>
        <taxon>Ranidae</taxon>
        <taxon>Staurois</taxon>
    </lineage>
</organism>
<name>A0ABN9GPY1_9NEOB</name>
<proteinExistence type="predicted"/>
<dbReference type="EMBL" id="CATNWA010018806">
    <property type="protein sequence ID" value="CAI9609631.1"/>
    <property type="molecule type" value="Genomic_DNA"/>
</dbReference>
<accession>A0ABN9GPY1</accession>